<dbReference type="Proteomes" id="UP000601171">
    <property type="component" value="Unassembled WGS sequence"/>
</dbReference>
<dbReference type="GO" id="GO:0030956">
    <property type="term" value="C:glutamyl-tRNA(Gln) amidotransferase complex"/>
    <property type="evidence" value="ECO:0007669"/>
    <property type="project" value="InterPro"/>
</dbReference>
<comment type="caution">
    <text evidence="8">The sequence shown here is derived from an EMBL/GenBank/DDBJ whole genome shotgun (WGS) entry which is preliminary data.</text>
</comment>
<keyword evidence="3 6" id="KW-0067">ATP-binding</keyword>
<evidence type="ECO:0000256" key="2">
    <source>
        <dbReference type="ARBA" id="ARBA00022741"/>
    </source>
</evidence>
<keyword evidence="2 6" id="KW-0547">Nucleotide-binding</keyword>
<comment type="function">
    <text evidence="5 6">Allows the formation of correctly charged Gln-tRNA(Gln) through the transamidation of misacylated Glu-tRNA(Gln) in organisms which lack glutaminyl-tRNA synthetase. The reaction takes place in the presence of glutamine and ATP through an activated gamma-phospho-Glu-tRNA(Gln).</text>
</comment>
<keyword evidence="4 6" id="KW-0648">Protein biosynthesis</keyword>
<dbReference type="EC" id="6.3.5.7" evidence="6"/>
<protein>
    <recommendedName>
        <fullName evidence="6">Glutamyl-tRNA(Gln) amidotransferase subunit A</fullName>
        <shortName evidence="6">Glu-ADT subunit A</shortName>
        <ecNumber evidence="6">6.3.5.7</ecNumber>
    </recommendedName>
</protein>
<feature type="active site" description="Acyl-ester intermediate" evidence="6">
    <location>
        <position position="178"/>
    </location>
</feature>
<dbReference type="RefSeq" id="WP_262428219.1">
    <property type="nucleotide sequence ID" value="NZ_JACRTG010000003.1"/>
</dbReference>
<proteinExistence type="inferred from homology"/>
<dbReference type="InterPro" id="IPR004412">
    <property type="entry name" value="GatA"/>
</dbReference>
<comment type="subunit">
    <text evidence="6">Heterotrimer of A, B and C subunits.</text>
</comment>
<dbReference type="Gene3D" id="3.90.1300.10">
    <property type="entry name" value="Amidase signature (AS) domain"/>
    <property type="match status" value="1"/>
</dbReference>
<name>A0A926IJ06_9FIRM</name>
<dbReference type="InterPro" id="IPR036928">
    <property type="entry name" value="AS_sf"/>
</dbReference>
<organism evidence="8 9">
    <name type="scientific">Paratissierella segnis</name>
    <dbReference type="NCBI Taxonomy" id="2763679"/>
    <lineage>
        <taxon>Bacteria</taxon>
        <taxon>Bacillati</taxon>
        <taxon>Bacillota</taxon>
        <taxon>Tissierellia</taxon>
        <taxon>Tissierellales</taxon>
        <taxon>Tissierellaceae</taxon>
        <taxon>Paratissierella</taxon>
    </lineage>
</organism>
<dbReference type="SUPFAM" id="SSF75304">
    <property type="entry name" value="Amidase signature (AS) enzymes"/>
    <property type="match status" value="1"/>
</dbReference>
<dbReference type="HAMAP" id="MF_00120">
    <property type="entry name" value="GatA"/>
    <property type="match status" value="1"/>
</dbReference>
<evidence type="ECO:0000313" key="9">
    <source>
        <dbReference type="Proteomes" id="UP000601171"/>
    </source>
</evidence>
<dbReference type="AlphaFoldDB" id="A0A926IJ06"/>
<comment type="similarity">
    <text evidence="6">Belongs to the amidase family. GatA subfamily.</text>
</comment>
<evidence type="ECO:0000256" key="6">
    <source>
        <dbReference type="HAMAP-Rule" id="MF_00120"/>
    </source>
</evidence>
<reference evidence="8" key="1">
    <citation type="submission" date="2020-08" db="EMBL/GenBank/DDBJ databases">
        <title>Genome public.</title>
        <authorList>
            <person name="Liu C."/>
            <person name="Sun Q."/>
        </authorList>
    </citation>
    <scope>NUCLEOTIDE SEQUENCE</scope>
    <source>
        <strain evidence="8">BX21</strain>
    </source>
</reference>
<dbReference type="InterPro" id="IPR023631">
    <property type="entry name" value="Amidase_dom"/>
</dbReference>
<feature type="domain" description="Amidase" evidence="7">
    <location>
        <begin position="24"/>
        <end position="471"/>
    </location>
</feature>
<evidence type="ECO:0000256" key="3">
    <source>
        <dbReference type="ARBA" id="ARBA00022840"/>
    </source>
</evidence>
<dbReference type="InterPro" id="IPR000120">
    <property type="entry name" value="Amidase"/>
</dbReference>
<evidence type="ECO:0000256" key="5">
    <source>
        <dbReference type="ARBA" id="ARBA00025295"/>
    </source>
</evidence>
<dbReference type="GO" id="GO:0005524">
    <property type="term" value="F:ATP binding"/>
    <property type="evidence" value="ECO:0007669"/>
    <property type="project" value="UniProtKB-KW"/>
</dbReference>
<keyword evidence="1 6" id="KW-0436">Ligase</keyword>
<dbReference type="PANTHER" id="PTHR11895">
    <property type="entry name" value="TRANSAMIDASE"/>
    <property type="match status" value="1"/>
</dbReference>
<sequence>MDITSLKAWEMKEKLLNKEISSKDIVEAHIKRIEEIEPNINAFITLNKEEALKAADAVDKKLRNNENVGVLAGVPIGIKDNIVTKGMRTTCASKMLENFIPPYDATVIEKIKKSDGIIIGKTNMDEFAMGGSTETSYFGTTKNPVDPSRVPGGSSGGSAAAVCSNEVPLALGTDTGGSVRQPASYCGVVGLKPTYGMISRYGVVSMANTLDQVGVFGRDVKDAVLMLNAIAGHDRRDSTSSRRSNSGVFIGDDDNESINLLEGLKVALPKEYAEMGVSNKKIQVLFDEAVKVFERQGAKIDFVSIPHLKYALETYYIIMTSEVSSNLARFDGIRYGHRAEDYKTLDELYTNSRTEGFGEEVKRRIMIGTYSLSAGYAEEHYKKALKVRTLIKQDYDNAFIDHDIILSLTSTMLPFEFNSIINDPVEMYKSDLYTVPINIAGLCSMSIPMGKVDGLPVGLQITGDRFMEKNIIKAALGYERAVL</sequence>
<keyword evidence="9" id="KW-1185">Reference proteome</keyword>
<feature type="active site" description="Charge relay system" evidence="6">
    <location>
        <position position="154"/>
    </location>
</feature>
<dbReference type="EMBL" id="JACRTG010000003">
    <property type="protein sequence ID" value="MBC8586755.1"/>
    <property type="molecule type" value="Genomic_DNA"/>
</dbReference>
<dbReference type="Pfam" id="PF01425">
    <property type="entry name" value="Amidase"/>
    <property type="match status" value="1"/>
</dbReference>
<gene>
    <name evidence="6 8" type="primary">gatA</name>
    <name evidence="8" type="ORF">H8707_00660</name>
</gene>
<accession>A0A926IJ06</accession>
<evidence type="ECO:0000256" key="1">
    <source>
        <dbReference type="ARBA" id="ARBA00022598"/>
    </source>
</evidence>
<dbReference type="GO" id="GO:0006412">
    <property type="term" value="P:translation"/>
    <property type="evidence" value="ECO:0007669"/>
    <property type="project" value="UniProtKB-UniRule"/>
</dbReference>
<dbReference type="PANTHER" id="PTHR11895:SF151">
    <property type="entry name" value="GLUTAMYL-TRNA(GLN) AMIDOTRANSFERASE SUBUNIT A"/>
    <property type="match status" value="1"/>
</dbReference>
<feature type="active site" description="Charge relay system" evidence="6">
    <location>
        <position position="79"/>
    </location>
</feature>
<dbReference type="GO" id="GO:0050567">
    <property type="term" value="F:glutaminyl-tRNA synthase (glutamine-hydrolyzing) activity"/>
    <property type="evidence" value="ECO:0007669"/>
    <property type="project" value="UniProtKB-UniRule"/>
</dbReference>
<comment type="catalytic activity">
    <reaction evidence="6">
        <text>L-glutamyl-tRNA(Gln) + L-glutamine + ATP + H2O = L-glutaminyl-tRNA(Gln) + L-glutamate + ADP + phosphate + H(+)</text>
        <dbReference type="Rhea" id="RHEA:17521"/>
        <dbReference type="Rhea" id="RHEA-COMP:9681"/>
        <dbReference type="Rhea" id="RHEA-COMP:9684"/>
        <dbReference type="ChEBI" id="CHEBI:15377"/>
        <dbReference type="ChEBI" id="CHEBI:15378"/>
        <dbReference type="ChEBI" id="CHEBI:29985"/>
        <dbReference type="ChEBI" id="CHEBI:30616"/>
        <dbReference type="ChEBI" id="CHEBI:43474"/>
        <dbReference type="ChEBI" id="CHEBI:58359"/>
        <dbReference type="ChEBI" id="CHEBI:78520"/>
        <dbReference type="ChEBI" id="CHEBI:78521"/>
        <dbReference type="ChEBI" id="CHEBI:456216"/>
        <dbReference type="EC" id="6.3.5.7"/>
    </reaction>
</comment>
<evidence type="ECO:0000313" key="8">
    <source>
        <dbReference type="EMBL" id="MBC8586755.1"/>
    </source>
</evidence>
<evidence type="ECO:0000259" key="7">
    <source>
        <dbReference type="Pfam" id="PF01425"/>
    </source>
</evidence>
<dbReference type="NCBIfam" id="TIGR00132">
    <property type="entry name" value="gatA"/>
    <property type="match status" value="1"/>
</dbReference>
<evidence type="ECO:0000256" key="4">
    <source>
        <dbReference type="ARBA" id="ARBA00022917"/>
    </source>
</evidence>